<dbReference type="CDD" id="cd05117">
    <property type="entry name" value="STKc_CAMK"/>
    <property type="match status" value="1"/>
</dbReference>
<feature type="binding site" evidence="7">
    <location>
        <position position="182"/>
    </location>
    <ligand>
        <name>ATP</name>
        <dbReference type="ChEBI" id="CHEBI:30616"/>
    </ligand>
</feature>
<feature type="binding site" evidence="7">
    <location>
        <position position="65"/>
    </location>
    <ligand>
        <name>ATP</name>
        <dbReference type="ChEBI" id="CHEBI:30616"/>
    </ligand>
</feature>
<dbReference type="InterPro" id="IPR008271">
    <property type="entry name" value="Ser/Thr_kinase_AS"/>
</dbReference>
<feature type="binding site" evidence="9">
    <location>
        <position position="69"/>
    </location>
    <ligand>
        <name>ATP</name>
        <dbReference type="ChEBI" id="CHEBI:30616"/>
    </ligand>
</feature>
<evidence type="ECO:0000256" key="10">
    <source>
        <dbReference type="RuleBase" id="RU000304"/>
    </source>
</evidence>
<evidence type="ECO:0000256" key="5">
    <source>
        <dbReference type="ARBA" id="ARBA00022840"/>
    </source>
</evidence>
<evidence type="ECO:0000256" key="1">
    <source>
        <dbReference type="ARBA" id="ARBA00022527"/>
    </source>
</evidence>
<dbReference type="InterPro" id="IPR030616">
    <property type="entry name" value="Aur-like"/>
</dbReference>
<dbReference type="PANTHER" id="PTHR24350">
    <property type="entry name" value="SERINE/THREONINE-PROTEIN KINASE IAL-RELATED"/>
    <property type="match status" value="1"/>
</dbReference>
<dbReference type="EMBL" id="FMWP01000107">
    <property type="protein sequence ID" value="SDA00118.1"/>
    <property type="molecule type" value="Genomic_DNA"/>
</dbReference>
<comment type="similarity">
    <text evidence="10">Belongs to the protein kinase superfamily.</text>
</comment>
<dbReference type="SMART" id="SM00220">
    <property type="entry name" value="S_TKc"/>
    <property type="match status" value="1"/>
</dbReference>
<evidence type="ECO:0000313" key="13">
    <source>
        <dbReference type="EMBL" id="SDA00118.1"/>
    </source>
</evidence>
<protein>
    <submittedName>
        <fullName evidence="13">BZ3500_MvSof-1268-A1-R1_Chr9g10454 protein</fullName>
    </submittedName>
</protein>
<evidence type="ECO:0000256" key="8">
    <source>
        <dbReference type="PIRSR" id="PIRSR630616-3"/>
    </source>
</evidence>
<evidence type="ECO:0000256" key="9">
    <source>
        <dbReference type="PROSITE-ProRule" id="PRU10141"/>
    </source>
</evidence>
<keyword evidence="1 10" id="KW-0723">Serine/threonine-protein kinase</keyword>
<feature type="cross-link" description="Glycyl lysine isopeptide (Lys-Gly) (interchain with G-Cter in SUMO2)" evidence="8">
    <location>
        <position position="158"/>
    </location>
</feature>
<dbReference type="InterPro" id="IPR011009">
    <property type="entry name" value="Kinase-like_dom_sf"/>
</dbReference>
<feature type="compositionally biased region" description="Basic and acidic residues" evidence="11">
    <location>
        <begin position="396"/>
        <end position="409"/>
    </location>
</feature>
<feature type="region of interest" description="Disordered" evidence="11">
    <location>
        <begin position="365"/>
        <end position="438"/>
    </location>
</feature>
<evidence type="ECO:0000256" key="4">
    <source>
        <dbReference type="ARBA" id="ARBA00022777"/>
    </source>
</evidence>
<proteinExistence type="inferred from homology"/>
<feature type="active site" description="Proton acceptor" evidence="6">
    <location>
        <position position="156"/>
    </location>
</feature>
<feature type="region of interest" description="Disordered" evidence="11">
    <location>
        <begin position="297"/>
        <end position="317"/>
    </location>
</feature>
<dbReference type="Gene3D" id="1.10.510.10">
    <property type="entry name" value="Transferase(Phosphotransferase) domain 1"/>
    <property type="match status" value="1"/>
</dbReference>
<evidence type="ECO:0000256" key="11">
    <source>
        <dbReference type="SAM" id="MobiDB-lite"/>
    </source>
</evidence>
<dbReference type="InterPro" id="IPR017441">
    <property type="entry name" value="Protein_kinase_ATP_BS"/>
</dbReference>
<dbReference type="Pfam" id="PF00069">
    <property type="entry name" value="Pkinase"/>
    <property type="match status" value="1"/>
</dbReference>
<dbReference type="GO" id="GO:0005524">
    <property type="term" value="F:ATP binding"/>
    <property type="evidence" value="ECO:0007669"/>
    <property type="project" value="UniProtKB-UniRule"/>
</dbReference>
<feature type="compositionally biased region" description="Acidic residues" evidence="11">
    <location>
        <begin position="374"/>
        <end position="388"/>
    </location>
</feature>
<dbReference type="STRING" id="289078.A0A2X0M5N5"/>
<feature type="binding site" evidence="7">
    <location>
        <begin position="111"/>
        <end position="113"/>
    </location>
    <ligand>
        <name>ATP</name>
        <dbReference type="ChEBI" id="CHEBI:30616"/>
    </ligand>
</feature>
<evidence type="ECO:0000313" key="14">
    <source>
        <dbReference type="Proteomes" id="UP000249723"/>
    </source>
</evidence>
<feature type="domain" description="Protein kinase" evidence="12">
    <location>
        <begin position="36"/>
        <end position="295"/>
    </location>
</feature>
<dbReference type="OrthoDB" id="40902at2759"/>
<dbReference type="SUPFAM" id="SSF56112">
    <property type="entry name" value="Protein kinase-like (PK-like)"/>
    <property type="match status" value="1"/>
</dbReference>
<sequence length="438" mass="48803">MSNPSPSTTTIGDTLNDKMSSFFHLQPSSHKRKKAYKIGAHLGTGGFGEVKQATELATGRQVAIKIILKTKIPDVKIQVKRQDDLKKLDHPHIVKLFEWFESKEKMYLVFELAAGGELFDHLIDAGRFDEDEAKEVAYALCDAVTYLASHNVLHRDIKPENVLYRDPPGHNGAGHDDCVLSDFGLATVVNPNERLHTIAGSAGYSAPEMYSEEGYGLAADCWSLGVVVFAMMGGRFPYKATEPRALAHEARTTELYFPPVWRPVSAQAKDFVRKLLEVDPTKRMTALQALQHPWLRTAKSRPPSPMSGTKTPLQLPLDPTIHEEDEEGVDGQVPRRNKSEIELKRHGPPMIDAADVEKRLLQDQAKKIEKTDSEEGSDGFAEHEEDGGDVVSAEPIKVERPKVQKKVSEMEMDPTTVTEGQIERRPTLVQASRKRTVL</sequence>
<dbReference type="GO" id="GO:0004674">
    <property type="term" value="F:protein serine/threonine kinase activity"/>
    <property type="evidence" value="ECO:0007669"/>
    <property type="project" value="UniProtKB-KW"/>
</dbReference>
<dbReference type="PROSITE" id="PS00108">
    <property type="entry name" value="PROTEIN_KINASE_ST"/>
    <property type="match status" value="1"/>
</dbReference>
<evidence type="ECO:0000256" key="6">
    <source>
        <dbReference type="PIRSR" id="PIRSR630616-1"/>
    </source>
</evidence>
<feature type="binding site" evidence="7">
    <location>
        <begin position="160"/>
        <end position="161"/>
    </location>
    <ligand>
        <name>ATP</name>
        <dbReference type="ChEBI" id="CHEBI:30616"/>
    </ligand>
</feature>
<organism evidence="13 14">
    <name type="scientific">Microbotryum saponariae</name>
    <dbReference type="NCBI Taxonomy" id="289078"/>
    <lineage>
        <taxon>Eukaryota</taxon>
        <taxon>Fungi</taxon>
        <taxon>Dikarya</taxon>
        <taxon>Basidiomycota</taxon>
        <taxon>Pucciniomycotina</taxon>
        <taxon>Microbotryomycetes</taxon>
        <taxon>Microbotryales</taxon>
        <taxon>Microbotryaceae</taxon>
        <taxon>Microbotryum</taxon>
    </lineage>
</organism>
<reference evidence="14" key="1">
    <citation type="submission" date="2016-10" db="EMBL/GenBank/DDBJ databases">
        <authorList>
            <person name="Jeantristanb JTB J.-T."/>
            <person name="Ricardo R."/>
        </authorList>
    </citation>
    <scope>NUCLEOTIDE SEQUENCE [LARGE SCALE GENOMIC DNA]</scope>
</reference>
<gene>
    <name evidence="13" type="ORF">BZ3500_MVSOF-1268-A1-R1_CHR9G10454</name>
</gene>
<dbReference type="AlphaFoldDB" id="A0A2X0M5N5"/>
<dbReference type="Proteomes" id="UP000249723">
    <property type="component" value="Unassembled WGS sequence"/>
</dbReference>
<keyword evidence="4" id="KW-0418">Kinase</keyword>
<keyword evidence="5 7" id="KW-0067">ATP-binding</keyword>
<dbReference type="FunFam" id="1.10.510.10:FF:000571">
    <property type="entry name" value="Maternal embryonic leucine zipper kinase"/>
    <property type="match status" value="1"/>
</dbReference>
<evidence type="ECO:0000256" key="7">
    <source>
        <dbReference type="PIRSR" id="PIRSR630616-2"/>
    </source>
</evidence>
<dbReference type="FunFam" id="3.30.200.20:FF:000315">
    <property type="entry name" value="Calcium-dependent protein kinase 3"/>
    <property type="match status" value="1"/>
</dbReference>
<accession>A0A2X0M5N5</accession>
<keyword evidence="3 7" id="KW-0547">Nucleotide-binding</keyword>
<dbReference type="InterPro" id="IPR000719">
    <property type="entry name" value="Prot_kinase_dom"/>
</dbReference>
<keyword evidence="2" id="KW-0808">Transferase</keyword>
<dbReference type="PROSITE" id="PS50011">
    <property type="entry name" value="PROTEIN_KINASE_DOM"/>
    <property type="match status" value="1"/>
</dbReference>
<dbReference type="PROSITE" id="PS00107">
    <property type="entry name" value="PROTEIN_KINASE_ATP"/>
    <property type="match status" value="1"/>
</dbReference>
<evidence type="ECO:0000259" key="12">
    <source>
        <dbReference type="PROSITE" id="PS50011"/>
    </source>
</evidence>
<evidence type="ECO:0000256" key="3">
    <source>
        <dbReference type="ARBA" id="ARBA00022741"/>
    </source>
</evidence>
<evidence type="ECO:0000256" key="2">
    <source>
        <dbReference type="ARBA" id="ARBA00022679"/>
    </source>
</evidence>
<keyword evidence="14" id="KW-1185">Reference proteome</keyword>
<name>A0A2X0M5N5_9BASI</name>